<gene>
    <name evidence="2" type="ORF">Anas_09340</name>
</gene>
<dbReference type="Pfam" id="PF15370">
    <property type="entry name" value="NOPCHAP1"/>
    <property type="match status" value="1"/>
</dbReference>
<comment type="caution">
    <text evidence="2">The sequence shown here is derived from an EMBL/GenBank/DDBJ whole genome shotgun (WGS) entry which is preliminary data.</text>
</comment>
<dbReference type="GO" id="GO:0000492">
    <property type="term" value="P:box C/D snoRNP assembly"/>
    <property type="evidence" value="ECO:0007669"/>
    <property type="project" value="InterPro"/>
</dbReference>
<organism evidence="2 3">
    <name type="scientific">Armadillidium nasatum</name>
    <dbReference type="NCBI Taxonomy" id="96803"/>
    <lineage>
        <taxon>Eukaryota</taxon>
        <taxon>Metazoa</taxon>
        <taxon>Ecdysozoa</taxon>
        <taxon>Arthropoda</taxon>
        <taxon>Crustacea</taxon>
        <taxon>Multicrustacea</taxon>
        <taxon>Malacostraca</taxon>
        <taxon>Eumalacostraca</taxon>
        <taxon>Peracarida</taxon>
        <taxon>Isopoda</taxon>
        <taxon>Oniscidea</taxon>
        <taxon>Crinocheta</taxon>
        <taxon>Armadillidiidae</taxon>
        <taxon>Armadillidium</taxon>
    </lineage>
</organism>
<evidence type="ECO:0000256" key="1">
    <source>
        <dbReference type="SAM" id="MobiDB-lite"/>
    </source>
</evidence>
<dbReference type="Proteomes" id="UP000326759">
    <property type="component" value="Unassembled WGS sequence"/>
</dbReference>
<dbReference type="InterPro" id="IPR027921">
    <property type="entry name" value="NOPCHAP1"/>
</dbReference>
<name>A0A5N5TAF7_9CRUS</name>
<proteinExistence type="predicted"/>
<accession>A0A5N5TAF7</accession>
<dbReference type="AlphaFoldDB" id="A0A5N5TAF7"/>
<feature type="region of interest" description="Disordered" evidence="1">
    <location>
        <begin position="83"/>
        <end position="106"/>
    </location>
</feature>
<dbReference type="OrthoDB" id="1112980at2759"/>
<dbReference type="EMBL" id="SEYY01004883">
    <property type="protein sequence ID" value="KAB7503571.1"/>
    <property type="molecule type" value="Genomic_DNA"/>
</dbReference>
<reference evidence="2 3" key="1">
    <citation type="journal article" date="2019" name="PLoS Biol.">
        <title>Sex chromosomes control vertical transmission of feminizing Wolbachia symbionts in an isopod.</title>
        <authorList>
            <person name="Becking T."/>
            <person name="Chebbi M.A."/>
            <person name="Giraud I."/>
            <person name="Moumen B."/>
            <person name="Laverre T."/>
            <person name="Caubet Y."/>
            <person name="Peccoud J."/>
            <person name="Gilbert C."/>
            <person name="Cordaux R."/>
        </authorList>
    </citation>
    <scope>NUCLEOTIDE SEQUENCE [LARGE SCALE GENOMIC DNA]</scope>
    <source>
        <strain evidence="2">ANa2</strain>
        <tissue evidence="2">Whole body excluding digestive tract and cuticle</tissue>
    </source>
</reference>
<sequence>MAVRKIVKSLLKSEIEPERKRKVFETYKDAESPLLNRLQDFFPKFKKSTMDIASKPDDEKEKLDIENVGDSSRVIEMDLIFARMSDGDSSSSEEDSSDSENEKRNA</sequence>
<protein>
    <submittedName>
        <fullName evidence="2">Uncharacterized protein</fullName>
    </submittedName>
</protein>
<keyword evidence="3" id="KW-1185">Reference proteome</keyword>
<evidence type="ECO:0000313" key="3">
    <source>
        <dbReference type="Proteomes" id="UP000326759"/>
    </source>
</evidence>
<evidence type="ECO:0000313" key="2">
    <source>
        <dbReference type="EMBL" id="KAB7503571.1"/>
    </source>
</evidence>